<dbReference type="Proteomes" id="UP001153620">
    <property type="component" value="Chromosome 1"/>
</dbReference>
<dbReference type="AlphaFoldDB" id="A0A9N9RMF5"/>
<dbReference type="OrthoDB" id="6339724at2759"/>
<name>A0A9N9RMF5_9DIPT</name>
<dbReference type="InterPro" id="IPR006631">
    <property type="entry name" value="DM4_12"/>
</dbReference>
<evidence type="ECO:0000256" key="1">
    <source>
        <dbReference type="SAM" id="SignalP"/>
    </source>
</evidence>
<sequence>MNVKMMSRSYYFLTCFLFFVDIIATETSHEDSEKPHSRQKRLIWVTDDGRLALPPGTTLILAPTLSMPLIRYPPDGFHSNISISVPLTIDFDKLGLTDNQNPLGTLGPLLARSMSRGMSTTAGEVLADYVYKYLKHRRKRDVSNDIEPPKLPFEHAFHGGERAILYSVVEDFLSNFGLDGRACVLRTICEIHTFRSVNRFGLFGEFIKLFFTASLSPYSEHLEEYVEAEKTGKEINECLGYIKKCPKSLFKSSTMTSMTIEKQSGQKM</sequence>
<reference evidence="2" key="1">
    <citation type="submission" date="2022-01" db="EMBL/GenBank/DDBJ databases">
        <authorList>
            <person name="King R."/>
        </authorList>
    </citation>
    <scope>NUCLEOTIDE SEQUENCE</scope>
</reference>
<feature type="signal peptide" evidence="1">
    <location>
        <begin position="1"/>
        <end position="24"/>
    </location>
</feature>
<dbReference type="PANTHER" id="PTHR21398:SF6">
    <property type="entry name" value="AGAP007094-PA"/>
    <property type="match status" value="1"/>
</dbReference>
<accession>A0A9N9RMF5</accession>
<feature type="chain" id="PRO_5040226116" evidence="1">
    <location>
        <begin position="25"/>
        <end position="268"/>
    </location>
</feature>
<keyword evidence="3" id="KW-1185">Reference proteome</keyword>
<organism evidence="2 3">
    <name type="scientific">Chironomus riparius</name>
    <dbReference type="NCBI Taxonomy" id="315576"/>
    <lineage>
        <taxon>Eukaryota</taxon>
        <taxon>Metazoa</taxon>
        <taxon>Ecdysozoa</taxon>
        <taxon>Arthropoda</taxon>
        <taxon>Hexapoda</taxon>
        <taxon>Insecta</taxon>
        <taxon>Pterygota</taxon>
        <taxon>Neoptera</taxon>
        <taxon>Endopterygota</taxon>
        <taxon>Diptera</taxon>
        <taxon>Nematocera</taxon>
        <taxon>Chironomoidea</taxon>
        <taxon>Chironomidae</taxon>
        <taxon>Chironominae</taxon>
        <taxon>Chironomus</taxon>
    </lineage>
</organism>
<evidence type="ECO:0000313" key="3">
    <source>
        <dbReference type="Proteomes" id="UP001153620"/>
    </source>
</evidence>
<gene>
    <name evidence="2" type="ORF">CHIRRI_LOCUS3983</name>
</gene>
<protein>
    <submittedName>
        <fullName evidence="2">Uncharacterized protein</fullName>
    </submittedName>
</protein>
<evidence type="ECO:0000313" key="2">
    <source>
        <dbReference type="EMBL" id="CAG9801048.1"/>
    </source>
</evidence>
<dbReference type="Pfam" id="PF07841">
    <property type="entry name" value="DM4_12"/>
    <property type="match status" value="1"/>
</dbReference>
<dbReference type="PANTHER" id="PTHR21398">
    <property type="entry name" value="AGAP007094-PA"/>
    <property type="match status" value="1"/>
</dbReference>
<keyword evidence="1" id="KW-0732">Signal</keyword>
<reference evidence="2" key="2">
    <citation type="submission" date="2022-10" db="EMBL/GenBank/DDBJ databases">
        <authorList>
            <consortium name="ENA_rothamsted_submissions"/>
            <consortium name="culmorum"/>
            <person name="King R."/>
        </authorList>
    </citation>
    <scope>NUCLEOTIDE SEQUENCE</scope>
</reference>
<dbReference type="SMART" id="SM00718">
    <property type="entry name" value="DM4_12"/>
    <property type="match status" value="1"/>
</dbReference>
<dbReference type="EMBL" id="OU895877">
    <property type="protein sequence ID" value="CAG9801048.1"/>
    <property type="molecule type" value="Genomic_DNA"/>
</dbReference>
<proteinExistence type="predicted"/>